<evidence type="ECO:0000313" key="3">
    <source>
        <dbReference type="Proteomes" id="UP000619457"/>
    </source>
</evidence>
<organism evidence="2 3">
    <name type="scientific">Echinicola pacifica</name>
    <dbReference type="NCBI Taxonomy" id="346377"/>
    <lineage>
        <taxon>Bacteria</taxon>
        <taxon>Pseudomonadati</taxon>
        <taxon>Bacteroidota</taxon>
        <taxon>Cytophagia</taxon>
        <taxon>Cytophagales</taxon>
        <taxon>Cyclobacteriaceae</taxon>
        <taxon>Echinicola</taxon>
    </lineage>
</organism>
<dbReference type="Proteomes" id="UP000619457">
    <property type="component" value="Unassembled WGS sequence"/>
</dbReference>
<feature type="compositionally biased region" description="Acidic residues" evidence="1">
    <location>
        <begin position="155"/>
        <end position="171"/>
    </location>
</feature>
<reference evidence="2" key="2">
    <citation type="submission" date="2020-09" db="EMBL/GenBank/DDBJ databases">
        <authorList>
            <person name="Sun Q."/>
            <person name="Kim S."/>
        </authorList>
    </citation>
    <scope>NUCLEOTIDE SEQUENCE</scope>
    <source>
        <strain evidence="2">KCTC 12368</strain>
    </source>
</reference>
<protein>
    <submittedName>
        <fullName evidence="2">DNA-binding protein</fullName>
    </submittedName>
</protein>
<evidence type="ECO:0000313" key="2">
    <source>
        <dbReference type="EMBL" id="GGZ36987.1"/>
    </source>
</evidence>
<keyword evidence="3" id="KW-1185">Reference proteome</keyword>
<dbReference type="InterPro" id="IPR003772">
    <property type="entry name" value="YceD"/>
</dbReference>
<dbReference type="GO" id="GO:0003677">
    <property type="term" value="F:DNA binding"/>
    <property type="evidence" value="ECO:0007669"/>
    <property type="project" value="UniProtKB-KW"/>
</dbReference>
<accession>A0A918Q8P2</accession>
<evidence type="ECO:0000256" key="1">
    <source>
        <dbReference type="SAM" id="MobiDB-lite"/>
    </source>
</evidence>
<name>A0A918Q8P2_9BACT</name>
<comment type="caution">
    <text evidence="2">The sequence shown here is derived from an EMBL/GenBank/DDBJ whole genome shotgun (WGS) entry which is preliminary data.</text>
</comment>
<keyword evidence="2" id="KW-0238">DNA-binding</keyword>
<sequence>MKFWRAFDIEIIKLNEGKHEFTFEINDDFFSHFEDNDLVKQGNLEVKVLIKKGSNLLEVIYQIKGQVELTCDRSLEKYDEQIESSQKVLYKYGSEEAEINEEMFMITQDTPSINVAQLIYEFILLSLPAKKIHPSYRDDEDEAESEGKMIYWSDSENEDNDDLSEEEEDQQVDPRWEALKKIKKKD</sequence>
<dbReference type="Pfam" id="PF02620">
    <property type="entry name" value="YceD"/>
    <property type="match status" value="1"/>
</dbReference>
<feature type="region of interest" description="Disordered" evidence="1">
    <location>
        <begin position="134"/>
        <end position="186"/>
    </location>
</feature>
<dbReference type="RefSeq" id="WP_018475677.1">
    <property type="nucleotide sequence ID" value="NZ_BMWX01000006.1"/>
</dbReference>
<reference evidence="2" key="1">
    <citation type="journal article" date="2014" name="Int. J. Syst. Evol. Microbiol.">
        <title>Complete genome sequence of Corynebacterium casei LMG S-19264T (=DSM 44701T), isolated from a smear-ripened cheese.</title>
        <authorList>
            <consortium name="US DOE Joint Genome Institute (JGI-PGF)"/>
            <person name="Walter F."/>
            <person name="Albersmeier A."/>
            <person name="Kalinowski J."/>
            <person name="Ruckert C."/>
        </authorList>
    </citation>
    <scope>NUCLEOTIDE SEQUENCE</scope>
    <source>
        <strain evidence="2">KCTC 12368</strain>
    </source>
</reference>
<proteinExistence type="predicted"/>
<dbReference type="EMBL" id="BMWX01000006">
    <property type="protein sequence ID" value="GGZ36987.1"/>
    <property type="molecule type" value="Genomic_DNA"/>
</dbReference>
<gene>
    <name evidence="2" type="ORF">GCM10007049_32960</name>
</gene>
<dbReference type="AlphaFoldDB" id="A0A918Q8P2"/>